<organism evidence="1 2">
    <name type="scientific">Thelohanellus kitauei</name>
    <name type="common">Myxosporean</name>
    <dbReference type="NCBI Taxonomy" id="669202"/>
    <lineage>
        <taxon>Eukaryota</taxon>
        <taxon>Metazoa</taxon>
        <taxon>Cnidaria</taxon>
        <taxon>Myxozoa</taxon>
        <taxon>Myxosporea</taxon>
        <taxon>Bivalvulida</taxon>
        <taxon>Platysporina</taxon>
        <taxon>Myxobolidae</taxon>
        <taxon>Thelohanellus</taxon>
    </lineage>
</organism>
<protein>
    <submittedName>
        <fullName evidence="1">Uncharacterized protein</fullName>
    </submittedName>
</protein>
<accession>A0A0C2N2Q5</accession>
<keyword evidence="2" id="KW-1185">Reference proteome</keyword>
<dbReference type="Proteomes" id="UP000031668">
    <property type="component" value="Unassembled WGS sequence"/>
</dbReference>
<reference evidence="1 2" key="1">
    <citation type="journal article" date="2014" name="Genome Biol. Evol.">
        <title>The genome of the myxosporean Thelohanellus kitauei shows adaptations to nutrient acquisition within its fish host.</title>
        <authorList>
            <person name="Yang Y."/>
            <person name="Xiong J."/>
            <person name="Zhou Z."/>
            <person name="Huo F."/>
            <person name="Miao W."/>
            <person name="Ran C."/>
            <person name="Liu Y."/>
            <person name="Zhang J."/>
            <person name="Feng J."/>
            <person name="Wang M."/>
            <person name="Wang M."/>
            <person name="Wang L."/>
            <person name="Yao B."/>
        </authorList>
    </citation>
    <scope>NUCLEOTIDE SEQUENCE [LARGE SCALE GENOMIC DNA]</scope>
    <source>
        <strain evidence="1">Wuqing</strain>
    </source>
</reference>
<evidence type="ECO:0000313" key="1">
    <source>
        <dbReference type="EMBL" id="KII73946.1"/>
    </source>
</evidence>
<dbReference type="EMBL" id="JWZT01000593">
    <property type="protein sequence ID" value="KII73946.1"/>
    <property type="molecule type" value="Genomic_DNA"/>
</dbReference>
<sequence length="109" mass="11692">MSLLSVGSCDLLGKSQAVVSVVHICESPVWVLSIDILLGSGMRIALQHMLYCLESVKSLTYHHVPVGFSSLLWSPVGRFPFCPVGNCLLQSTQTTSSSCSCKSQDSMLG</sequence>
<dbReference type="AlphaFoldDB" id="A0A0C2N2Q5"/>
<name>A0A0C2N2Q5_THEKT</name>
<comment type="caution">
    <text evidence="1">The sequence shown here is derived from an EMBL/GenBank/DDBJ whole genome shotgun (WGS) entry which is preliminary data.</text>
</comment>
<gene>
    <name evidence="1" type="ORF">RF11_06000</name>
</gene>
<evidence type="ECO:0000313" key="2">
    <source>
        <dbReference type="Proteomes" id="UP000031668"/>
    </source>
</evidence>
<proteinExistence type="predicted"/>